<evidence type="ECO:0000256" key="17">
    <source>
        <dbReference type="ARBA" id="ARBA00023136"/>
    </source>
</evidence>
<keyword evidence="10" id="KW-0479">Metal-binding</keyword>
<evidence type="ECO:0000256" key="4">
    <source>
        <dbReference type="ARBA" id="ARBA00011088"/>
    </source>
</evidence>
<evidence type="ECO:0000256" key="8">
    <source>
        <dbReference type="ARBA" id="ARBA00022660"/>
    </source>
</evidence>
<reference evidence="25 26" key="1">
    <citation type="journal article" date="2012" name="Nat. Genet.">
        <title>The yak genome and adaptation to life at high altitude.</title>
        <authorList>
            <person name="Qiu Q."/>
            <person name="Zhang G."/>
            <person name="Ma T."/>
            <person name="Qian W."/>
            <person name="Wang J."/>
            <person name="Ye Z."/>
            <person name="Cao C."/>
            <person name="Hu Q."/>
            <person name="Kim J."/>
            <person name="Larkin D.M."/>
            <person name="Auvil L."/>
            <person name="Capitanu B."/>
            <person name="Ma J."/>
            <person name="Lewin H.A."/>
            <person name="Qian X."/>
            <person name="Lang Y."/>
            <person name="Zhou R."/>
            <person name="Wang L."/>
            <person name="Wang K."/>
            <person name="Xia J."/>
            <person name="Liao S."/>
            <person name="Pan S."/>
            <person name="Lu X."/>
            <person name="Hou H."/>
            <person name="Wang Y."/>
            <person name="Zang X."/>
            <person name="Yin Y."/>
            <person name="Ma H."/>
            <person name="Zhang J."/>
            <person name="Wang Z."/>
            <person name="Zhang Y."/>
            <person name="Zhang D."/>
            <person name="Yonezawa T."/>
            <person name="Hasegawa M."/>
            <person name="Zhong Y."/>
            <person name="Liu W."/>
            <person name="Zhang Y."/>
            <person name="Huang Z."/>
            <person name="Zhang S."/>
            <person name="Long R."/>
            <person name="Yang H."/>
            <person name="Wang J."/>
            <person name="Lenstra J.A."/>
            <person name="Cooper D.N."/>
            <person name="Wu Y."/>
            <person name="Wang J."/>
            <person name="Shi P."/>
            <person name="Wang J."/>
            <person name="Liu J."/>
        </authorList>
    </citation>
    <scope>NUCLEOTIDE SEQUENCE [LARGE SCALE GENOMIC DNA]</scope>
    <source>
        <strain evidence="26">yakQH1</strain>
    </source>
</reference>
<evidence type="ECO:0000256" key="14">
    <source>
        <dbReference type="ARBA" id="ARBA00023004"/>
    </source>
</evidence>
<dbReference type="GO" id="GO:0008121">
    <property type="term" value="F:quinol-cytochrome-c reductase activity"/>
    <property type="evidence" value="ECO:0007669"/>
    <property type="project" value="TreeGrafter"/>
</dbReference>
<dbReference type="PROSITE" id="PS51002">
    <property type="entry name" value="CYTB_NTER"/>
    <property type="match status" value="1"/>
</dbReference>
<comment type="function">
    <text evidence="2">Component of the ubiquinol-cytochrome c reductase complex (complex III or cytochrome b-c1 complex) that is part of the mitochondrial respiratory chain. The b-c1 complex mediates electron transfer from ubiquinol to cytochrome c. Contributes to the generation of a proton gradient across the mitochondrial membrane that is then used for ATP synthesis.</text>
</comment>
<feature type="domain" description="Cytochrome b/b6 C-terminal region profile" evidence="24">
    <location>
        <begin position="373"/>
        <end position="467"/>
    </location>
</feature>
<dbReference type="InterPro" id="IPR048259">
    <property type="entry name" value="Cytochrome_b_N_euk/bac"/>
</dbReference>
<evidence type="ECO:0000256" key="3">
    <source>
        <dbReference type="ARBA" id="ARBA00004448"/>
    </source>
</evidence>
<dbReference type="CDD" id="cd00284">
    <property type="entry name" value="Cytochrome_b_N"/>
    <property type="match status" value="1"/>
</dbReference>
<evidence type="ECO:0000256" key="11">
    <source>
        <dbReference type="ARBA" id="ARBA00022792"/>
    </source>
</evidence>
<dbReference type="InterPro" id="IPR027387">
    <property type="entry name" value="Cytb/b6-like_sf"/>
</dbReference>
<organism evidence="25 26">
    <name type="scientific">Bos mutus</name>
    <name type="common">wild yak</name>
    <dbReference type="NCBI Taxonomy" id="72004"/>
    <lineage>
        <taxon>Eukaryota</taxon>
        <taxon>Metazoa</taxon>
        <taxon>Chordata</taxon>
        <taxon>Craniata</taxon>
        <taxon>Vertebrata</taxon>
        <taxon>Euteleostomi</taxon>
        <taxon>Mammalia</taxon>
        <taxon>Eutheria</taxon>
        <taxon>Laurasiatheria</taxon>
        <taxon>Artiodactyla</taxon>
        <taxon>Ruminantia</taxon>
        <taxon>Pecora</taxon>
        <taxon>Bovidae</taxon>
        <taxon>Bovinae</taxon>
        <taxon>Bos</taxon>
    </lineage>
</organism>
<dbReference type="EMBL" id="JH885319">
    <property type="protein sequence ID" value="ELR44802.1"/>
    <property type="molecule type" value="Genomic_DNA"/>
</dbReference>
<feature type="transmembrane region" description="Helical" evidence="22">
    <location>
        <begin position="342"/>
        <end position="363"/>
    </location>
</feature>
<dbReference type="Pfam" id="PF00032">
    <property type="entry name" value="Cytochrom_B_C"/>
    <property type="match status" value="1"/>
</dbReference>
<dbReference type="InterPro" id="IPR005798">
    <property type="entry name" value="Cyt_b/b6_C"/>
</dbReference>
<keyword evidence="8" id="KW-0679">Respiratory chain</keyword>
<keyword evidence="7" id="KW-0349">Heme</keyword>
<gene>
    <name evidence="25" type="ORF">M91_21698</name>
</gene>
<dbReference type="PROSITE" id="PS51003">
    <property type="entry name" value="CYTB_CTER"/>
    <property type="match status" value="1"/>
</dbReference>
<keyword evidence="13 22" id="KW-1133">Transmembrane helix</keyword>
<feature type="transmembrane region" description="Helical" evidence="22">
    <location>
        <begin position="240"/>
        <end position="263"/>
    </location>
</feature>
<keyword evidence="6" id="KW-0813">Transport</keyword>
<feature type="transmembrane region" description="Helical" evidence="22">
    <location>
        <begin position="395"/>
        <end position="414"/>
    </location>
</feature>
<evidence type="ECO:0000256" key="22">
    <source>
        <dbReference type="SAM" id="Phobius"/>
    </source>
</evidence>
<evidence type="ECO:0000256" key="12">
    <source>
        <dbReference type="ARBA" id="ARBA00022982"/>
    </source>
</evidence>
<evidence type="ECO:0000256" key="19">
    <source>
        <dbReference type="ARBA" id="ARBA00031681"/>
    </source>
</evidence>
<keyword evidence="17 22" id="KW-0472">Membrane</keyword>
<dbReference type="Proteomes" id="UP000011080">
    <property type="component" value="Unassembled WGS sequence"/>
</dbReference>
<feature type="transmembrane region" description="Helical" evidence="22">
    <location>
        <begin position="275"/>
        <end position="301"/>
    </location>
</feature>
<dbReference type="GO" id="GO:0016491">
    <property type="term" value="F:oxidoreductase activity"/>
    <property type="evidence" value="ECO:0007669"/>
    <property type="project" value="UniProtKB-UniRule"/>
</dbReference>
<feature type="transmembrane region" description="Helical" evidence="22">
    <location>
        <begin position="31"/>
        <end position="50"/>
    </location>
</feature>
<feature type="transmembrane region" description="Helical" evidence="22">
    <location>
        <begin position="307"/>
        <end position="330"/>
    </location>
</feature>
<dbReference type="InterPro" id="IPR005797">
    <property type="entry name" value="Cyt_b/b6_N"/>
</dbReference>
<comment type="cofactor">
    <cofactor evidence="1">
        <name>heme b</name>
        <dbReference type="ChEBI" id="CHEBI:60344"/>
    </cofactor>
</comment>
<feature type="transmembrane region" description="Helical" evidence="22">
    <location>
        <begin position="196"/>
        <end position="220"/>
    </location>
</feature>
<evidence type="ECO:0000313" key="25">
    <source>
        <dbReference type="EMBL" id="ELR44802.1"/>
    </source>
</evidence>
<protein>
    <recommendedName>
        <fullName evidence="5">Cytochrome b</fullName>
    </recommendedName>
    <alternativeName>
        <fullName evidence="19">Complex III subunit 3</fullName>
    </alternativeName>
    <alternativeName>
        <fullName evidence="20">Complex III subunit III</fullName>
    </alternativeName>
    <alternativeName>
        <fullName evidence="18">Cytochrome b-c1 complex subunit 3</fullName>
    </alternativeName>
    <alternativeName>
        <fullName evidence="21">Ubiquinol-cytochrome-c reductase complex cytochrome b subunit</fullName>
    </alternativeName>
</protein>
<dbReference type="Gene3D" id="1.20.810.10">
    <property type="entry name" value="Cytochrome Bc1 Complex, Chain C"/>
    <property type="match status" value="1"/>
</dbReference>
<evidence type="ECO:0000256" key="15">
    <source>
        <dbReference type="ARBA" id="ARBA00023075"/>
    </source>
</evidence>
<keyword evidence="12" id="KW-0249">Electron transport</keyword>
<dbReference type="GO" id="GO:0006122">
    <property type="term" value="P:mitochondrial electron transport, ubiquinol to cytochrome c"/>
    <property type="evidence" value="ECO:0007669"/>
    <property type="project" value="TreeGrafter"/>
</dbReference>
<evidence type="ECO:0000313" key="26">
    <source>
        <dbReference type="Proteomes" id="UP000011080"/>
    </source>
</evidence>
<dbReference type="PANTHER" id="PTHR19271">
    <property type="entry name" value="CYTOCHROME B"/>
    <property type="match status" value="1"/>
</dbReference>
<comment type="subunit">
    <text evidence="4">The cytochrome bc1 complex contains 11 subunits: 3 respiratory subunits (MT-CYB, CYC1 and UQCRFS1), 2 core proteins (UQCRC1 and UQCRC2) and 6 low-molecular weight proteins (UQCRH/QCR6, UQCRB/QCR7, UQCRQ/QCR8, UQCR10/QCR9, UQCR11/QCR10 and a cleavage product of UQCRFS1). This cytochrome bc1 complex then forms a dimer.</text>
</comment>
<evidence type="ECO:0000256" key="18">
    <source>
        <dbReference type="ARBA" id="ARBA00029812"/>
    </source>
</evidence>
<sequence>MGIHSMAPHTVDLLLDIPSILPGLRLPIEDLILGGYYLRWFLANILLVLMNDRNYVGINSGAPVRTPGRVDHRCILTCQIKMIRHTMDNQHGGTLEFGRGFKCSVWNTVWRVEDTQRGTPKRRIYREPVYSRAYPLHYGSGVRYGASSATQLRIHRRQLSSIELRINDAVPLNPLSFVMLLRAHLLSYRCASNLNLAYNFGFLLGLSYGLQIATGLWLATRYSADGSTAFTAVHTIQRDVFSGWLVKALHTTGSSAVFIAMFCHMLRSTYFRSYAYLRLAWITGLMLYAATMVTAFLGYVLPWGLMSYWGATVIVNLLAVVPYAVPWILGGWYATHVTLRRFYVLHFVIPLLACLGIGMHIFYLHLQGSTNPLGGTTALRVAFGPSLVASDLRTGLAVMTMLFIQIGAAVIQFNHPDNAIPVNRLVTPLHIVPEWYFLAQYGTLKCIPNKSAGVMALVLSIGVLVVH</sequence>
<evidence type="ECO:0000256" key="13">
    <source>
        <dbReference type="ARBA" id="ARBA00022989"/>
    </source>
</evidence>
<dbReference type="PANTHER" id="PTHR19271:SF16">
    <property type="entry name" value="CYTOCHROME B"/>
    <property type="match status" value="1"/>
</dbReference>
<keyword evidence="11" id="KW-0999">Mitochondrion inner membrane</keyword>
<keyword evidence="9 22" id="KW-0812">Transmembrane</keyword>
<dbReference type="GO" id="GO:0005743">
    <property type="term" value="C:mitochondrial inner membrane"/>
    <property type="evidence" value="ECO:0007669"/>
    <property type="project" value="UniProtKB-SubCell"/>
</dbReference>
<name>L8HP59_9CETA</name>
<keyword evidence="14" id="KW-0408">Iron</keyword>
<evidence type="ECO:0000256" key="21">
    <source>
        <dbReference type="ARBA" id="ARBA00032818"/>
    </source>
</evidence>
<evidence type="ECO:0000259" key="23">
    <source>
        <dbReference type="PROSITE" id="PS51002"/>
    </source>
</evidence>
<proteinExistence type="predicted"/>
<keyword evidence="15" id="KW-0830">Ubiquinone</keyword>
<evidence type="ECO:0000256" key="5">
    <source>
        <dbReference type="ARBA" id="ARBA00013531"/>
    </source>
</evidence>
<dbReference type="AlphaFoldDB" id="L8HP59"/>
<keyword evidence="16" id="KW-0496">Mitochondrion</keyword>
<evidence type="ECO:0000256" key="6">
    <source>
        <dbReference type="ARBA" id="ARBA00022448"/>
    </source>
</evidence>
<accession>L8HP59</accession>
<dbReference type="Pfam" id="PF00033">
    <property type="entry name" value="Cytochrome_B"/>
    <property type="match status" value="1"/>
</dbReference>
<dbReference type="InterPro" id="IPR036150">
    <property type="entry name" value="Cyt_b/b6_C_sf"/>
</dbReference>
<dbReference type="SUPFAM" id="SSF81342">
    <property type="entry name" value="Transmembrane di-heme cytochromes"/>
    <property type="match status" value="1"/>
</dbReference>
<evidence type="ECO:0000256" key="2">
    <source>
        <dbReference type="ARBA" id="ARBA00002566"/>
    </source>
</evidence>
<evidence type="ECO:0000256" key="7">
    <source>
        <dbReference type="ARBA" id="ARBA00022617"/>
    </source>
</evidence>
<evidence type="ECO:0000256" key="16">
    <source>
        <dbReference type="ARBA" id="ARBA00023128"/>
    </source>
</evidence>
<dbReference type="GO" id="GO:0046872">
    <property type="term" value="F:metal ion binding"/>
    <property type="evidence" value="ECO:0007669"/>
    <property type="project" value="UniProtKB-KW"/>
</dbReference>
<feature type="domain" description="Cytochrome b/b6 N-terminal region profile" evidence="23">
    <location>
        <begin position="162"/>
        <end position="373"/>
    </location>
</feature>
<comment type="subcellular location">
    <subcellularLocation>
        <location evidence="3">Mitochondrion inner membrane</location>
        <topology evidence="3">Multi-pass membrane protein</topology>
    </subcellularLocation>
</comment>
<evidence type="ECO:0000256" key="10">
    <source>
        <dbReference type="ARBA" id="ARBA00022723"/>
    </source>
</evidence>
<evidence type="ECO:0000259" key="24">
    <source>
        <dbReference type="PROSITE" id="PS51003"/>
    </source>
</evidence>
<dbReference type="SUPFAM" id="SSF81648">
    <property type="entry name" value="a domain/subunit of cytochrome bc1 complex (Ubiquinol-cytochrome c reductase)"/>
    <property type="match status" value="1"/>
</dbReference>
<evidence type="ECO:0000256" key="9">
    <source>
        <dbReference type="ARBA" id="ARBA00022692"/>
    </source>
</evidence>
<evidence type="ECO:0000256" key="1">
    <source>
        <dbReference type="ARBA" id="ARBA00001970"/>
    </source>
</evidence>
<evidence type="ECO:0000256" key="20">
    <source>
        <dbReference type="ARBA" id="ARBA00032600"/>
    </source>
</evidence>
<dbReference type="InterPro" id="IPR016174">
    <property type="entry name" value="Di-haem_cyt_TM"/>
</dbReference>